<proteinExistence type="predicted"/>
<reference evidence="1 2" key="1">
    <citation type="submission" date="2019-05" db="EMBL/GenBank/DDBJ databases">
        <title>Roseovarius bejariae sp. nov., a moderately halophylic bacterium isolated from a saline soil in Rambla Salada (Murcia).</title>
        <authorList>
            <person name="Castro D.J."/>
            <person name="Gomez-Altuve A."/>
            <person name="Reina J.C."/>
            <person name="Rodriguez M."/>
            <person name="Sampedro I."/>
            <person name="Llamas I."/>
            <person name="Martinez-Checa F."/>
        </authorList>
    </citation>
    <scope>NUCLEOTIDE SEQUENCE [LARGE SCALE GENOMIC DNA]</scope>
    <source>
        <strain evidence="1 2">A21</strain>
    </source>
</reference>
<sequence>MVDITIELSDDVYERLVAVAASGEIEPEHLVRQIIAVGLGVNTSSKEEPLSSVLLRNRPEDLLSLAEAGPVFVRDMDHGDFVLITNERYEQGSSST</sequence>
<evidence type="ECO:0000313" key="2">
    <source>
        <dbReference type="Proteomes" id="UP000564704"/>
    </source>
</evidence>
<keyword evidence="2" id="KW-1185">Reference proteome</keyword>
<dbReference type="AlphaFoldDB" id="A0A844D6R9"/>
<name>A0A844D6R9_9RHOB</name>
<accession>A0A844D6R9</accession>
<comment type="caution">
    <text evidence="1">The sequence shown here is derived from an EMBL/GenBank/DDBJ whole genome shotgun (WGS) entry which is preliminary data.</text>
</comment>
<organism evidence="1 2">
    <name type="scientific">Roseovarius bejariae</name>
    <dbReference type="NCBI Taxonomy" id="2576383"/>
    <lineage>
        <taxon>Bacteria</taxon>
        <taxon>Pseudomonadati</taxon>
        <taxon>Pseudomonadota</taxon>
        <taxon>Alphaproteobacteria</taxon>
        <taxon>Rhodobacterales</taxon>
        <taxon>Roseobacteraceae</taxon>
        <taxon>Roseovarius</taxon>
    </lineage>
</organism>
<dbReference type="RefSeq" id="WP_154155155.1">
    <property type="nucleotide sequence ID" value="NZ_SZWE01000003.1"/>
</dbReference>
<dbReference type="Proteomes" id="UP000564704">
    <property type="component" value="Unassembled WGS sequence"/>
</dbReference>
<dbReference type="OrthoDB" id="7860107at2"/>
<gene>
    <name evidence="1" type="ORF">FDP25_16680</name>
</gene>
<evidence type="ECO:0000313" key="1">
    <source>
        <dbReference type="EMBL" id="MRU17078.1"/>
    </source>
</evidence>
<dbReference type="EMBL" id="SZWE01000003">
    <property type="protein sequence ID" value="MRU17078.1"/>
    <property type="molecule type" value="Genomic_DNA"/>
</dbReference>
<protein>
    <submittedName>
        <fullName evidence="1">Uncharacterized protein</fullName>
    </submittedName>
</protein>